<name>A0ACC0MRS6_RHOML</name>
<keyword evidence="2" id="KW-1185">Reference proteome</keyword>
<reference evidence="1" key="1">
    <citation type="submission" date="2022-02" db="EMBL/GenBank/DDBJ databases">
        <title>Plant Genome Project.</title>
        <authorList>
            <person name="Zhang R.-G."/>
        </authorList>
    </citation>
    <scope>NUCLEOTIDE SEQUENCE</scope>
    <source>
        <strain evidence="1">AT1</strain>
    </source>
</reference>
<dbReference type="EMBL" id="CM046395">
    <property type="protein sequence ID" value="KAI8543013.1"/>
    <property type="molecule type" value="Genomic_DNA"/>
</dbReference>
<accession>A0ACC0MRS6</accession>
<evidence type="ECO:0000313" key="2">
    <source>
        <dbReference type="Proteomes" id="UP001062846"/>
    </source>
</evidence>
<proteinExistence type="predicted"/>
<protein>
    <submittedName>
        <fullName evidence="1">Uncharacterized protein</fullName>
    </submittedName>
</protein>
<organism evidence="1 2">
    <name type="scientific">Rhododendron molle</name>
    <name type="common">Chinese azalea</name>
    <name type="synonym">Azalea mollis</name>
    <dbReference type="NCBI Taxonomy" id="49168"/>
    <lineage>
        <taxon>Eukaryota</taxon>
        <taxon>Viridiplantae</taxon>
        <taxon>Streptophyta</taxon>
        <taxon>Embryophyta</taxon>
        <taxon>Tracheophyta</taxon>
        <taxon>Spermatophyta</taxon>
        <taxon>Magnoliopsida</taxon>
        <taxon>eudicotyledons</taxon>
        <taxon>Gunneridae</taxon>
        <taxon>Pentapetalae</taxon>
        <taxon>asterids</taxon>
        <taxon>Ericales</taxon>
        <taxon>Ericaceae</taxon>
        <taxon>Ericoideae</taxon>
        <taxon>Rhodoreae</taxon>
        <taxon>Rhododendron</taxon>
    </lineage>
</organism>
<evidence type="ECO:0000313" key="1">
    <source>
        <dbReference type="EMBL" id="KAI8543013.1"/>
    </source>
</evidence>
<comment type="caution">
    <text evidence="1">The sequence shown here is derived from an EMBL/GenBank/DDBJ whole genome shotgun (WGS) entry which is preliminary data.</text>
</comment>
<gene>
    <name evidence="1" type="ORF">RHMOL_Rhmol08G0185800</name>
</gene>
<sequence length="2203" mass="247746">MWQTPKLFQSSAQLLPPQTPRTPISDSPTSPSTLSLKHHCRFSRRDLAIFTTTTSSLLLLKPLAKTQAEENSPNTEGNGKQEENSSTTISNTGCLDRTPTKKAFLDISIDGEPIGRIVIGLFGNSVPASVAKFSDFVSGAAGISYRRKEFVKIMPNYVQHGGLRSYGVDAELAKTTGGGGGGNLGIERLREEWERILNGSCQQGTTKNVEGSVSIIVRDPLKPPPKLKLVARKGKLEIDEEEVGTEPNGTEFLIATKDSPELDAAALVVGRVLEGMEVVHRIGQVKTVQENTSSPYFRQGPEWTPRRIYDCRGSRPYSYGNWGISCGLATWDRGNAAEILVNPRKSARGRTSLSKAWREGDLTHSSPEKVRHHPRGEPNRTSSAHICTRKHIQRNPSTPTFRRLYWGGAFWFMVSTRSREYVEPPRRRTMMAPDNGAPVIEEVEETNSAGAAAQTLRALQDGQRQFLETQRQLLAAFTGLTELISAALPKAAIPLSAPHHLRPVLIRGIAGDPVGERQKETIVDGTSSPSMGPYITMAEVQALLAQQKASEASRKEPVTVEASAQSAGQFITLADVVLHYPEGYTPPKFVKFDGKEGSAQEHVVRFIESLGAHASDSNLRLREFSKSLTSRTYTWYVNLEPYSITTWEELVNSFYAKFFQVREKVKVISLTKETQTSGEDVVDYIRRFQDRTVDYTESVKEVQLVEICIGGMMDEFKMLLINLKLGTFSTLLESTYNIRHVVKSARKDSWKGKATGATIAVAEAPRAQQAPRGRKRKEREMGPTPNYPCTMDEVRALVNAWVQDEELELPPVEYEPTREDCEHPWYCMYHQHTKHPTSDCWSLKRLFKRKQNANELRIGRCNIRVEPYPAHGNNNGEVNMVECYPFMYDDDEEADDDYYMEGGDEEAWAYMVTCYEITEEFRDGAAPADTPDPNTSVKTLKNSTKLHTFFDGFGFKPTARLEITKAIVNIAKRTFLDGGASINLMPLSTFKRLGIQDNRIVESPITITRFRGDRKQSLEYVVVDLEVGAIRSATNSISSTQTQITILSLDEVSCTIIAKPRGVNIPRWEDIKNEKQETRERDPSAAEATAPRKITKTKEGGKRLITLLRDNSDVFAWHYKEMPGLDPELVTHHLDVFPNSKPARQSQRKYHPDLEGQIKEEVEKLRKAGFIRPIQVCVNFRDLNKACPKDEFPLPHIDTLVDATSGHQMFSCMDGFSGYNQIKMAPEDAEKTAFRTLLGNFYYMVMPFGLKNAGATYQRVLTAIFHDLMHKIIEDYVDDLVVKSRERKDHLADLAAVFIRCRKFSLKMNPLKCVFGVTVGKFLGFLVHRHGIDADGAKIKSITEMPPPHSQNMLKRFLGRMSYLRRFIPALAEIAAPFADLLKGNAKFEWKEEHQQAFERIKAALTSPHTMVAPVVRKPLILYLTSTPKSIGALLVQEYGTSCPGPRSRAASPAGCWHLQNLRFHAQHRKQSNAKRPSFQARSVKSLPGDGFEALAACTDDPRWTLIFDGAASSGSGGAGIVLQSEEGEKFHLAYKLSFPCSNNEAEYEALILGLVAVKERGIQHLKIAGDSKLVILQTEGVYASKEPTLAPYRTTVQKLMKFFKSLSIIHKPRSENCFPDALATLGAKMKFEEEKACIEIVKIFKPSALENFSEPTEDWRRAIKIQLATGMGHLSAAELSCFVVLRRELYHRAPQGWLAGCVDSKEAEGVLNQIHDSNCAYNKIALYRRIQRQGYYWPSTRKDADLIAKNCTWCSLYAAKPECLMVNTSDQETDWRQVYIDYLQEGSLPIERTKSAKMKRRQKRKTHGVEHQGWRKLYEQLVHLGYFWPTMEKDSKRHVRRKFGNLIHAPFVELHSIRAPYPFHTWAMDLVRPIRPVSRKNRWILAATEVCTKWVEAAPLKKATGDAVAAFIKENIICRFGIPKTILSDNGTPFINHHVGSLLDEYSIDHQLSVPSEWMILAMENSAAGRRADLEALEERRVTAALAHDKYWESVVRYYNKGMVSQVFKVGDLVWKATAAVMSDLKTPKFTPGGKGHMRINGRRSAQWDTWKLCKDELLGLLETLDERLSFRLFYLLGLHVMTKKRRLTVDCLALASGRALLLPCRCWAAWASGRHRVLPWHRIAPCFCLGVGGLLRPCLGYAFATASGLPWPSLGHRRHCLANGPPWPPQPLQLAGRLATVCQRRRFALPAGRLGQQPPLC</sequence>
<dbReference type="Proteomes" id="UP001062846">
    <property type="component" value="Chromosome 8"/>
</dbReference>